<dbReference type="InterPro" id="IPR050179">
    <property type="entry name" value="Trans_hexapeptide_repeat"/>
</dbReference>
<comment type="caution">
    <text evidence="4">The sequence shown here is derived from an EMBL/GenBank/DDBJ whole genome shotgun (WGS) entry which is preliminary data.</text>
</comment>
<reference evidence="4 5" key="1">
    <citation type="submission" date="2016-10" db="EMBL/GenBank/DDBJ databases">
        <title>Updated version of Genome Assembly of Janthinobacterium lividum ERGS5:01.</title>
        <authorList>
            <person name="Kumar R."/>
            <person name="Acharya V."/>
            <person name="Singh D."/>
        </authorList>
    </citation>
    <scope>NUCLEOTIDE SEQUENCE [LARGE SCALE GENOMIC DNA]</scope>
    <source>
        <strain evidence="4 5">ERGS5:01</strain>
    </source>
</reference>
<evidence type="ECO:0008006" key="6">
    <source>
        <dbReference type="Google" id="ProtNLM"/>
    </source>
</evidence>
<protein>
    <recommendedName>
        <fullName evidence="6">Acetyltransferase</fullName>
    </recommendedName>
</protein>
<dbReference type="Gene3D" id="2.160.10.10">
    <property type="entry name" value="Hexapeptide repeat proteins"/>
    <property type="match status" value="1"/>
</dbReference>
<dbReference type="PANTHER" id="PTHR43300:SF7">
    <property type="entry name" value="UDP-N-ACETYLBACILLOSAMINE N-ACETYLTRANSFERASE"/>
    <property type="match status" value="1"/>
</dbReference>
<comment type="similarity">
    <text evidence="1">Belongs to the transferase hexapeptide repeat family.</text>
</comment>
<evidence type="ECO:0000256" key="2">
    <source>
        <dbReference type="PIRSR" id="PIRSR620019-1"/>
    </source>
</evidence>
<feature type="site" description="Increases basicity of active site His" evidence="2">
    <location>
        <position position="140"/>
    </location>
</feature>
<name>A0A1E8PK66_9BURK</name>
<evidence type="ECO:0000256" key="1">
    <source>
        <dbReference type="ARBA" id="ARBA00007274"/>
    </source>
</evidence>
<dbReference type="InterPro" id="IPR011004">
    <property type="entry name" value="Trimer_LpxA-like_sf"/>
</dbReference>
<dbReference type="CDD" id="cd03360">
    <property type="entry name" value="LbH_AT_putative"/>
    <property type="match status" value="1"/>
</dbReference>
<sequence>MKTIIYGNGAIARLLYSYARHSMDIVAFTVDDACIDDATTSFLGLPLLPFSQVALQLAPDEHDMLIAVGFLEMNALRARKHREAEEKGYRLASFVHSSVLRHDDVLIEDGCIVLDHVAIHPGCRIGRGTFISSNVNLGHDCVIGAYNWINAGIAIAGDCRIGDACFFGVNSSTAHGLRLGARNFIAANTLINRDTLDDQVYLSEAGQLFRLKSSSFLKFSGMAGQQ</sequence>
<evidence type="ECO:0000313" key="5">
    <source>
        <dbReference type="Proteomes" id="UP000092634"/>
    </source>
</evidence>
<dbReference type="EMBL" id="MAQB02000011">
    <property type="protein sequence ID" value="OFJ46653.1"/>
    <property type="molecule type" value="Genomic_DNA"/>
</dbReference>
<dbReference type="PANTHER" id="PTHR43300">
    <property type="entry name" value="ACETYLTRANSFERASE"/>
    <property type="match status" value="1"/>
</dbReference>
<dbReference type="SUPFAM" id="SSF51161">
    <property type="entry name" value="Trimeric LpxA-like enzymes"/>
    <property type="match status" value="1"/>
</dbReference>
<dbReference type="InterPro" id="IPR020019">
    <property type="entry name" value="AcTrfase_PglD-like"/>
</dbReference>
<evidence type="ECO:0000313" key="4">
    <source>
        <dbReference type="EMBL" id="OFJ46653.1"/>
    </source>
</evidence>
<proteinExistence type="inferred from homology"/>
<dbReference type="AlphaFoldDB" id="A0A1E8PK66"/>
<feature type="active site" description="Proton acceptor" evidence="2">
    <location>
        <position position="139"/>
    </location>
</feature>
<gene>
    <name evidence="4" type="ORF">BA896_020430</name>
</gene>
<organism evidence="4 5">
    <name type="scientific">Janthinobacterium lividum</name>
    <dbReference type="NCBI Taxonomy" id="29581"/>
    <lineage>
        <taxon>Bacteria</taxon>
        <taxon>Pseudomonadati</taxon>
        <taxon>Pseudomonadota</taxon>
        <taxon>Betaproteobacteria</taxon>
        <taxon>Burkholderiales</taxon>
        <taxon>Oxalobacteraceae</taxon>
        <taxon>Janthinobacterium</taxon>
    </lineage>
</organism>
<evidence type="ECO:0000256" key="3">
    <source>
        <dbReference type="PIRSR" id="PIRSR620019-2"/>
    </source>
</evidence>
<accession>A0A1E8PK66</accession>
<dbReference type="Proteomes" id="UP000092634">
    <property type="component" value="Unassembled WGS sequence"/>
</dbReference>
<feature type="binding site" evidence="3">
    <location>
        <position position="69"/>
    </location>
    <ligand>
        <name>substrate</name>
    </ligand>
</feature>